<evidence type="ECO:0000313" key="1">
    <source>
        <dbReference type="EMBL" id="CAJ2648501.1"/>
    </source>
</evidence>
<sequence>MQGEKNMASNLKFVHAILLFISLFLIAKNDSGFEYMKCKSNIDCPETTVSMFPFRWKCIEEICEFVRPMPMNV</sequence>
<comment type="caution">
    <text evidence="1">The sequence shown here is derived from an EMBL/GenBank/DDBJ whole genome shotgun (WGS) entry which is preliminary data.</text>
</comment>
<reference evidence="1" key="1">
    <citation type="submission" date="2023-10" db="EMBL/GenBank/DDBJ databases">
        <authorList>
            <person name="Rodriguez Cubillos JULIANA M."/>
            <person name="De Vega J."/>
        </authorList>
    </citation>
    <scope>NUCLEOTIDE SEQUENCE</scope>
</reference>
<name>A0ACB0JW39_TRIPR</name>
<dbReference type="EMBL" id="CASHSV030000109">
    <property type="protein sequence ID" value="CAJ2648501.1"/>
    <property type="molecule type" value="Genomic_DNA"/>
</dbReference>
<gene>
    <name evidence="1" type="ORF">MILVUS5_LOCUS16834</name>
</gene>
<dbReference type="Proteomes" id="UP001177021">
    <property type="component" value="Unassembled WGS sequence"/>
</dbReference>
<protein>
    <submittedName>
        <fullName evidence="1">Uncharacterized protein</fullName>
    </submittedName>
</protein>
<proteinExistence type="predicted"/>
<accession>A0ACB0JW39</accession>
<evidence type="ECO:0000313" key="2">
    <source>
        <dbReference type="Proteomes" id="UP001177021"/>
    </source>
</evidence>
<organism evidence="1 2">
    <name type="scientific">Trifolium pratense</name>
    <name type="common">Red clover</name>
    <dbReference type="NCBI Taxonomy" id="57577"/>
    <lineage>
        <taxon>Eukaryota</taxon>
        <taxon>Viridiplantae</taxon>
        <taxon>Streptophyta</taxon>
        <taxon>Embryophyta</taxon>
        <taxon>Tracheophyta</taxon>
        <taxon>Spermatophyta</taxon>
        <taxon>Magnoliopsida</taxon>
        <taxon>eudicotyledons</taxon>
        <taxon>Gunneridae</taxon>
        <taxon>Pentapetalae</taxon>
        <taxon>rosids</taxon>
        <taxon>fabids</taxon>
        <taxon>Fabales</taxon>
        <taxon>Fabaceae</taxon>
        <taxon>Papilionoideae</taxon>
        <taxon>50 kb inversion clade</taxon>
        <taxon>NPAAA clade</taxon>
        <taxon>Hologalegina</taxon>
        <taxon>IRL clade</taxon>
        <taxon>Trifolieae</taxon>
        <taxon>Trifolium</taxon>
    </lineage>
</organism>
<keyword evidence="2" id="KW-1185">Reference proteome</keyword>